<dbReference type="EMBL" id="BAABHS010000004">
    <property type="protein sequence ID" value="GAA4953731.1"/>
    <property type="molecule type" value="Genomic_DNA"/>
</dbReference>
<evidence type="ECO:0000313" key="2">
    <source>
        <dbReference type="Proteomes" id="UP001500466"/>
    </source>
</evidence>
<dbReference type="RefSeq" id="WP_345674406.1">
    <property type="nucleotide sequence ID" value="NZ_BAABHS010000004.1"/>
</dbReference>
<organism evidence="1 2">
    <name type="scientific">Yinghuangia aomiensis</name>
    <dbReference type="NCBI Taxonomy" id="676205"/>
    <lineage>
        <taxon>Bacteria</taxon>
        <taxon>Bacillati</taxon>
        <taxon>Actinomycetota</taxon>
        <taxon>Actinomycetes</taxon>
        <taxon>Kitasatosporales</taxon>
        <taxon>Streptomycetaceae</taxon>
        <taxon>Yinghuangia</taxon>
    </lineage>
</organism>
<accession>A0ABP9GV30</accession>
<reference evidence="2" key="1">
    <citation type="journal article" date="2019" name="Int. J. Syst. Evol. Microbiol.">
        <title>The Global Catalogue of Microorganisms (GCM) 10K type strain sequencing project: providing services to taxonomists for standard genome sequencing and annotation.</title>
        <authorList>
            <consortium name="The Broad Institute Genomics Platform"/>
            <consortium name="The Broad Institute Genome Sequencing Center for Infectious Disease"/>
            <person name="Wu L."/>
            <person name="Ma J."/>
        </authorList>
    </citation>
    <scope>NUCLEOTIDE SEQUENCE [LARGE SCALE GENOMIC DNA]</scope>
    <source>
        <strain evidence="2">JCM 17986</strain>
    </source>
</reference>
<evidence type="ECO:0008006" key="3">
    <source>
        <dbReference type="Google" id="ProtNLM"/>
    </source>
</evidence>
<sequence>MSADNHIDRALSPWLYEGADPPAAEPAETRLLSAAAAPGAVRLTPETLLSAAARLEGLRAEASADVNAALKDSDHVNIGRNLQLTKAVEHVHERWGEKLKHLLEDMDDRAGRIRKAATNWQENEQAVTKALIRK</sequence>
<proteinExistence type="predicted"/>
<protein>
    <recommendedName>
        <fullName evidence="3">Phasin protein</fullName>
    </recommendedName>
</protein>
<comment type="caution">
    <text evidence="1">The sequence shown here is derived from an EMBL/GenBank/DDBJ whole genome shotgun (WGS) entry which is preliminary data.</text>
</comment>
<gene>
    <name evidence="1" type="ORF">GCM10023205_13930</name>
</gene>
<name>A0ABP9GV30_9ACTN</name>
<dbReference type="Proteomes" id="UP001500466">
    <property type="component" value="Unassembled WGS sequence"/>
</dbReference>
<evidence type="ECO:0000313" key="1">
    <source>
        <dbReference type="EMBL" id="GAA4953731.1"/>
    </source>
</evidence>
<keyword evidence="2" id="KW-1185">Reference proteome</keyword>